<dbReference type="GO" id="GO:0004222">
    <property type="term" value="F:metalloendopeptidase activity"/>
    <property type="evidence" value="ECO:0007669"/>
    <property type="project" value="InterPro"/>
</dbReference>
<dbReference type="SUPFAM" id="SSF55486">
    <property type="entry name" value="Metalloproteases ('zincins'), catalytic domain"/>
    <property type="match status" value="1"/>
</dbReference>
<keyword evidence="1" id="KW-0732">Signal</keyword>
<dbReference type="InterPro" id="IPR001842">
    <property type="entry name" value="Peptidase_M36"/>
</dbReference>
<reference evidence="2 3" key="1">
    <citation type="submission" date="2014-12" db="EMBL/GenBank/DDBJ databases">
        <title>Genome sequencing of Alteromonas marina AD001.</title>
        <authorList>
            <person name="Adrian T.G.S."/>
            <person name="Chan K.G."/>
        </authorList>
    </citation>
    <scope>NUCLEOTIDE SEQUENCE [LARGE SCALE GENOMIC DNA]</scope>
    <source>
        <strain evidence="2 3">AD001</strain>
    </source>
</reference>
<feature type="signal peptide" evidence="1">
    <location>
        <begin position="1"/>
        <end position="21"/>
    </location>
</feature>
<protein>
    <submittedName>
        <fullName evidence="2">Peptidase M36</fullName>
    </submittedName>
</protein>
<proteinExistence type="predicted"/>
<name>A0A0B3YAB1_9ALTE</name>
<evidence type="ECO:0000313" key="2">
    <source>
        <dbReference type="EMBL" id="KHT54459.1"/>
    </source>
</evidence>
<dbReference type="PANTHER" id="PTHR33794">
    <property type="entry name" value="BACILLOLYSIN"/>
    <property type="match status" value="1"/>
</dbReference>
<dbReference type="Gene3D" id="1.10.390.10">
    <property type="entry name" value="Neutral Protease Domain 2"/>
    <property type="match status" value="1"/>
</dbReference>
<dbReference type="RefSeq" id="WP_039219105.1">
    <property type="nucleotide sequence ID" value="NZ_JWLW01000012.1"/>
</dbReference>
<evidence type="ECO:0000313" key="3">
    <source>
        <dbReference type="Proteomes" id="UP000031197"/>
    </source>
</evidence>
<keyword evidence="3" id="KW-1185">Reference proteome</keyword>
<dbReference type="InterPro" id="IPR050728">
    <property type="entry name" value="Zinc_Metalloprotease_M4"/>
</dbReference>
<feature type="chain" id="PRO_5002100879" evidence="1">
    <location>
        <begin position="22"/>
        <end position="1142"/>
    </location>
</feature>
<comment type="caution">
    <text evidence="2">The sequence shown here is derived from an EMBL/GenBank/DDBJ whole genome shotgun (WGS) entry which is preliminary data.</text>
</comment>
<dbReference type="GO" id="GO:0005615">
    <property type="term" value="C:extracellular space"/>
    <property type="evidence" value="ECO:0007669"/>
    <property type="project" value="InterPro"/>
</dbReference>
<dbReference type="OrthoDB" id="291295at2"/>
<dbReference type="GO" id="GO:0008270">
    <property type="term" value="F:zinc ion binding"/>
    <property type="evidence" value="ECO:0007669"/>
    <property type="project" value="InterPro"/>
</dbReference>
<dbReference type="Proteomes" id="UP000031197">
    <property type="component" value="Unassembled WGS sequence"/>
</dbReference>
<dbReference type="InterPro" id="IPR027268">
    <property type="entry name" value="Peptidase_M4/M1_CTD_sf"/>
</dbReference>
<dbReference type="Pfam" id="PF02128">
    <property type="entry name" value="Peptidase_M36"/>
    <property type="match status" value="1"/>
</dbReference>
<organism evidence="2 3">
    <name type="scientific">Alteromonas marina</name>
    <dbReference type="NCBI Taxonomy" id="203795"/>
    <lineage>
        <taxon>Bacteria</taxon>
        <taxon>Pseudomonadati</taxon>
        <taxon>Pseudomonadota</taxon>
        <taxon>Gammaproteobacteria</taxon>
        <taxon>Alteromonadales</taxon>
        <taxon>Alteromonadaceae</taxon>
        <taxon>Alteromonas/Salinimonas group</taxon>
        <taxon>Alteromonas</taxon>
    </lineage>
</organism>
<dbReference type="Gene3D" id="2.60.120.380">
    <property type="match status" value="1"/>
</dbReference>
<dbReference type="PANTHER" id="PTHR33794:SF1">
    <property type="entry name" value="BACILLOLYSIN"/>
    <property type="match status" value="1"/>
</dbReference>
<accession>A0A0B3YAB1</accession>
<dbReference type="AlphaFoldDB" id="A0A0B3YAB1"/>
<sequence length="1142" mass="123317">MKKRTLIYAAVAAALPFVASASKVHAPLDTSSHRIAEINLTDNVVNPPANSLFQMALDQLQTTFPSSTLRTANGHLDSVFGIAIDVSGTSPEQMGYDFISRHSALLGGLSDGDFVFNPHRSKAALGGHLVRFDQVIDGVKIRDRGVGLLIDESQVVRALFADTAINTPIANSQVLSANSAISVATADLASYKRALPIEALDVLNPAFSQIEKSLGIFAKPLPQKVVVQDDNKLKLAWKFFYYSSNPFGVFEYVIDAQSGDILARNDRVKTILPSGENEVTQTGQVGLVQQTADYFPTFPPITPSMQSECLIEDDAGGYTGKPKGMERINLRKFDDSNLVTGVEGLLTGKHALIESAMLTKGPFPQAVTGTYHFSEDAAIEARPVEDDHVTPSTAHHIDGISQFIYITTLLEYLDYLHKDGDDVHSRGVGDGSFPNSYPNEAVPLTGVVHIPNVLDPPDNPADPEFMAKLLGLDNAFAVPLSQEIAGEEVVVNPTAYGHGYLFNNLAMDFSVPIHEGTHATITPIAGFEGEPEGGALNEGQADLWAYTVGETPDLGTYPVNSCDLRKFLREQGVNPDSFEFIRSAQSQIRYSQLGTRDNAFEVHRDGEIYAGAMWDLRELMVALQPRQDFVRPDPVTGDPTQETSLGKETWERIFLGSMYVLGISAPDTFVRARDAVLIADAALYPTDPLDLTSPGRHHALIERVFAARELGANAKAPLGGRQTISTAVSEFTATQAKPSTPDAIDAHIISDDAIEITWETVPDAFAYQLLKRKKGSSARLFTGVPTREYFDGDLTFSGFTHVEFIVGDNRYIDKGQGLGRGAGQGIDSFDYEYVVRAISLNPNQQVGFSNMSGIASTGLNTVDVSDQVDYKVGNVNYNNGIFAFDIALINTGDERIYGPVDFDITHISNGSITVLNADNGGTGKNGDIARFRFDQSLDVDRTSALRYLKFDNPNGKLFTFQARISGYEAGASSTGRGETPTFDTSEPKEQSVVYHNIEEHSGVVLIGAADEALVDGVDYVDIPFTALPSASSVVATLSADVEVVAVPDLDFELLDAEGNIMASSGNLGSNEQVGGGIVPGETYRVRVNGWANGPTSYRVVIEQFVSDINDANVDQNGNATTGTVTFEFNPVTGKVMPLNLLN</sequence>
<evidence type="ECO:0000256" key="1">
    <source>
        <dbReference type="SAM" id="SignalP"/>
    </source>
</evidence>
<gene>
    <name evidence="2" type="ORF">RJ41_08085</name>
</gene>
<dbReference type="EMBL" id="JWLW01000012">
    <property type="protein sequence ID" value="KHT54459.1"/>
    <property type="molecule type" value="Genomic_DNA"/>
</dbReference>